<reference evidence="2 3" key="1">
    <citation type="submission" date="2018-03" db="EMBL/GenBank/DDBJ databases">
        <title>Genomic Encyclopedia of Archaeal and Bacterial Type Strains, Phase II (KMG-II): from individual species to whole genera.</title>
        <authorList>
            <person name="Goeker M."/>
        </authorList>
    </citation>
    <scope>NUCLEOTIDE SEQUENCE [LARGE SCALE GENOMIC DNA]</scope>
    <source>
        <strain evidence="2 3">DSM 43146</strain>
    </source>
</reference>
<sequence length="72" mass="7951">MSRECEDAGNTQPGPIRSGRDLAGVSRLDTAAMVPAVDLHQHLEPRNRPPQRLGTLHGVDADPQRHPLRERP</sequence>
<name>A0A2T0K870_9ACTN</name>
<gene>
    <name evidence="2" type="ORF">CLV67_11020</name>
</gene>
<organism evidence="2 3">
    <name type="scientific">Actinoplanes italicus</name>
    <dbReference type="NCBI Taxonomy" id="113567"/>
    <lineage>
        <taxon>Bacteria</taxon>
        <taxon>Bacillati</taxon>
        <taxon>Actinomycetota</taxon>
        <taxon>Actinomycetes</taxon>
        <taxon>Micromonosporales</taxon>
        <taxon>Micromonosporaceae</taxon>
        <taxon>Actinoplanes</taxon>
    </lineage>
</organism>
<protein>
    <submittedName>
        <fullName evidence="2">Uncharacterized protein</fullName>
    </submittedName>
</protein>
<evidence type="ECO:0000313" key="2">
    <source>
        <dbReference type="EMBL" id="PRX19268.1"/>
    </source>
</evidence>
<proteinExistence type="predicted"/>
<feature type="region of interest" description="Disordered" evidence="1">
    <location>
        <begin position="1"/>
        <end position="21"/>
    </location>
</feature>
<evidence type="ECO:0000313" key="3">
    <source>
        <dbReference type="Proteomes" id="UP000239415"/>
    </source>
</evidence>
<accession>A0A2T0K870</accession>
<dbReference type="Proteomes" id="UP000239415">
    <property type="component" value="Unassembled WGS sequence"/>
</dbReference>
<evidence type="ECO:0000256" key="1">
    <source>
        <dbReference type="SAM" id="MobiDB-lite"/>
    </source>
</evidence>
<comment type="caution">
    <text evidence="2">The sequence shown here is derived from an EMBL/GenBank/DDBJ whole genome shotgun (WGS) entry which is preliminary data.</text>
</comment>
<dbReference type="AlphaFoldDB" id="A0A2T0K870"/>
<keyword evidence="3" id="KW-1185">Reference proteome</keyword>
<feature type="region of interest" description="Disordered" evidence="1">
    <location>
        <begin position="39"/>
        <end position="72"/>
    </location>
</feature>
<feature type="compositionally biased region" description="Basic and acidic residues" evidence="1">
    <location>
        <begin position="59"/>
        <end position="72"/>
    </location>
</feature>
<dbReference type="EMBL" id="PVMZ01000010">
    <property type="protein sequence ID" value="PRX19268.1"/>
    <property type="molecule type" value="Genomic_DNA"/>
</dbReference>